<protein>
    <recommendedName>
        <fullName evidence="13">Protein twisted gastrulation</fullName>
    </recommendedName>
</protein>
<evidence type="ECO:0000259" key="10">
    <source>
        <dbReference type="Pfam" id="PF23782"/>
    </source>
</evidence>
<feature type="domain" description="Tsg C-terminal" evidence="9">
    <location>
        <begin position="100"/>
        <end position="224"/>
    </location>
</feature>
<accession>A0AAV6TUB6</accession>
<keyword evidence="12" id="KW-1185">Reference proteome</keyword>
<comment type="similarity">
    <text evidence="2">Belongs to the twisted gastrulation protein family.</text>
</comment>
<dbReference type="GO" id="GO:0005615">
    <property type="term" value="C:extracellular space"/>
    <property type="evidence" value="ECO:0007669"/>
    <property type="project" value="TreeGrafter"/>
</dbReference>
<evidence type="ECO:0000256" key="2">
    <source>
        <dbReference type="ARBA" id="ARBA00010047"/>
    </source>
</evidence>
<dbReference type="GO" id="GO:0030510">
    <property type="term" value="P:regulation of BMP signaling pathway"/>
    <property type="evidence" value="ECO:0007669"/>
    <property type="project" value="TreeGrafter"/>
</dbReference>
<dbReference type="PANTHER" id="PTHR12312">
    <property type="entry name" value="TWISTED GASTRULATION PROTEIN HOMOLOG 1-A-RELATED"/>
    <property type="match status" value="1"/>
</dbReference>
<dbReference type="EMBL" id="JAFNEN010001084">
    <property type="protein sequence ID" value="KAG8175059.1"/>
    <property type="molecule type" value="Genomic_DNA"/>
</dbReference>
<dbReference type="PANTHER" id="PTHR12312:SF16">
    <property type="entry name" value="TWISTED GASTRULATION PROTEIN HOMOLOG 1-A-RELATED"/>
    <property type="match status" value="1"/>
</dbReference>
<keyword evidence="8" id="KW-0472">Membrane</keyword>
<evidence type="ECO:0000256" key="7">
    <source>
        <dbReference type="SAM" id="MobiDB-lite"/>
    </source>
</evidence>
<dbReference type="AlphaFoldDB" id="A0AAV6TUB6"/>
<dbReference type="Proteomes" id="UP000827092">
    <property type="component" value="Unassembled WGS sequence"/>
</dbReference>
<comment type="caution">
    <text evidence="11">The sequence shown here is derived from an EMBL/GenBank/DDBJ whole genome shotgun (WGS) entry which is preliminary data.</text>
</comment>
<feature type="domain" description="Tsg N-terminal" evidence="10">
    <location>
        <begin position="40"/>
        <end position="96"/>
    </location>
</feature>
<evidence type="ECO:0000256" key="4">
    <source>
        <dbReference type="ARBA" id="ARBA00022525"/>
    </source>
</evidence>
<comment type="subcellular location">
    <subcellularLocation>
        <location evidence="1">Secreted</location>
    </subcellularLocation>
</comment>
<evidence type="ECO:0000313" key="12">
    <source>
        <dbReference type="Proteomes" id="UP000827092"/>
    </source>
</evidence>
<proteinExistence type="inferred from homology"/>
<evidence type="ECO:0000256" key="8">
    <source>
        <dbReference type="SAM" id="Phobius"/>
    </source>
</evidence>
<feature type="region of interest" description="Disordered" evidence="7">
    <location>
        <begin position="243"/>
        <end position="275"/>
    </location>
</feature>
<evidence type="ECO:0000313" key="11">
    <source>
        <dbReference type="EMBL" id="KAG8175059.1"/>
    </source>
</evidence>
<dbReference type="InterPro" id="IPR006761">
    <property type="entry name" value="Tsg"/>
</dbReference>
<evidence type="ECO:0000256" key="3">
    <source>
        <dbReference type="ARBA" id="ARBA00022473"/>
    </source>
</evidence>
<evidence type="ECO:0000256" key="1">
    <source>
        <dbReference type="ARBA" id="ARBA00004613"/>
    </source>
</evidence>
<evidence type="ECO:0008006" key="13">
    <source>
        <dbReference type="Google" id="ProtNLM"/>
    </source>
</evidence>
<keyword evidence="8" id="KW-1133">Transmembrane helix</keyword>
<feature type="compositionally biased region" description="Basic and acidic residues" evidence="7">
    <location>
        <begin position="255"/>
        <end position="265"/>
    </location>
</feature>
<keyword evidence="3" id="KW-0217">Developmental protein</keyword>
<dbReference type="InterPro" id="IPR057635">
    <property type="entry name" value="Tsg_N"/>
</dbReference>
<name>A0AAV6TUB6_9ARAC</name>
<reference evidence="11 12" key="1">
    <citation type="journal article" date="2022" name="Nat. Ecol. Evol.">
        <title>A masculinizing supergene underlies an exaggerated male reproductive morph in a spider.</title>
        <authorList>
            <person name="Hendrickx F."/>
            <person name="De Corte Z."/>
            <person name="Sonet G."/>
            <person name="Van Belleghem S.M."/>
            <person name="Kostlbacher S."/>
            <person name="Vangestel C."/>
        </authorList>
    </citation>
    <scope>NUCLEOTIDE SEQUENCE [LARGE SCALE GENOMIC DNA]</scope>
    <source>
        <strain evidence="11">W744_W776</strain>
    </source>
</reference>
<dbReference type="Pfam" id="PF04668">
    <property type="entry name" value="Tsg"/>
    <property type="match status" value="1"/>
</dbReference>
<evidence type="ECO:0000256" key="5">
    <source>
        <dbReference type="ARBA" id="ARBA00022729"/>
    </source>
</evidence>
<gene>
    <name evidence="11" type="ORF">JTE90_000807</name>
</gene>
<feature type="transmembrane region" description="Helical" evidence="8">
    <location>
        <begin position="12"/>
        <end position="31"/>
    </location>
</feature>
<keyword evidence="6" id="KW-0325">Glycoprotein</keyword>
<organism evidence="11 12">
    <name type="scientific">Oedothorax gibbosus</name>
    <dbReference type="NCBI Taxonomy" id="931172"/>
    <lineage>
        <taxon>Eukaryota</taxon>
        <taxon>Metazoa</taxon>
        <taxon>Ecdysozoa</taxon>
        <taxon>Arthropoda</taxon>
        <taxon>Chelicerata</taxon>
        <taxon>Arachnida</taxon>
        <taxon>Araneae</taxon>
        <taxon>Araneomorphae</taxon>
        <taxon>Entelegynae</taxon>
        <taxon>Araneoidea</taxon>
        <taxon>Linyphiidae</taxon>
        <taxon>Erigoninae</taxon>
        <taxon>Oedothorax</taxon>
    </lineage>
</organism>
<keyword evidence="4" id="KW-0964">Secreted</keyword>
<dbReference type="Pfam" id="PF23782">
    <property type="entry name" value="Tsg_N"/>
    <property type="match status" value="1"/>
</dbReference>
<evidence type="ECO:0000256" key="6">
    <source>
        <dbReference type="ARBA" id="ARBA00023180"/>
    </source>
</evidence>
<evidence type="ECO:0000259" key="9">
    <source>
        <dbReference type="Pfam" id="PF04668"/>
    </source>
</evidence>
<feature type="compositionally biased region" description="Acidic residues" evidence="7">
    <location>
        <begin position="266"/>
        <end position="275"/>
    </location>
</feature>
<keyword evidence="8" id="KW-0812">Transmembrane</keyword>
<sequence>MKPKSLTLPFLNFINVCGSCVVLCFLVFSLHPHLIDCGNGCNEAVCASIVSKCQLTQSCKCDAKNTTCHKDCFYCLDFLYLDCCSCVELCPKTNETSNELSMKSHVEDLLEPFPDLFGVLTEEKDQLMRWTSYTFPVEVSFVTLDEDVKFIAARTGDAEESMEDIAINCTVAYMVQCMPWNKCKEACSSMGASSYRWFHDGCCECVGSNCVNYGINESRCMDCPMDKDQMTIEELNVISKDSVKADDFSESSSKGGHESHSKREEDFDEIQSVDL</sequence>
<keyword evidence="5" id="KW-0732">Signal</keyword>
<dbReference type="InterPro" id="IPR057726">
    <property type="entry name" value="Tsg_C"/>
</dbReference>